<dbReference type="InterPro" id="IPR003593">
    <property type="entry name" value="AAA+_ATPase"/>
</dbReference>
<evidence type="ECO:0000256" key="3">
    <source>
        <dbReference type="SAM" id="Phobius"/>
    </source>
</evidence>
<dbReference type="AlphaFoldDB" id="D2Q6P0"/>
<protein>
    <submittedName>
        <fullName evidence="5">ATP-binding protein of ABC transporter system</fullName>
        <ecNumber evidence="5">3.6.3.20</ecNumber>
    </submittedName>
</protein>
<dbReference type="CDD" id="cd03230">
    <property type="entry name" value="ABC_DR_subfamily_A"/>
    <property type="match status" value="1"/>
</dbReference>
<name>D2Q6P0_BIFDB</name>
<evidence type="ECO:0000259" key="4">
    <source>
        <dbReference type="PROSITE" id="PS50893"/>
    </source>
</evidence>
<dbReference type="RefSeq" id="WP_003838605.1">
    <property type="nucleotide sequence ID" value="NC_013714.1"/>
</dbReference>
<reference evidence="5 6" key="1">
    <citation type="journal article" date="2009" name="PLoS Genet.">
        <title>The Bifidobacterium dentium Bd1 genome sequence reflects its genetic adaptation to the human oral cavity.</title>
        <authorList>
            <person name="Ventura M."/>
            <person name="Turroni F."/>
            <person name="Zomer A."/>
            <person name="Foroni E."/>
            <person name="Giubellini V."/>
            <person name="Bottacini F."/>
            <person name="Canchaya C."/>
            <person name="Claesson M.J."/>
            <person name="He F."/>
            <person name="Mantzourani M."/>
            <person name="Mulas L."/>
            <person name="Ferrarini A."/>
            <person name="Gao B."/>
            <person name="Delledonne M."/>
            <person name="Henrissat B."/>
            <person name="Coutinho P."/>
            <person name="Oggioni M."/>
            <person name="Gupta R.S."/>
            <person name="Zhang Z."/>
            <person name="Beighton D."/>
            <person name="Fitzgerald G.F."/>
            <person name="O'Toole P.W."/>
            <person name="van Sinderen D."/>
        </authorList>
    </citation>
    <scope>NUCLEOTIDE SEQUENCE [LARGE SCALE GENOMIC DNA]</scope>
    <source>
        <strain evidence="6">ATCC 27534 / DSM 20436 / JCM 1195 / Bd1</strain>
    </source>
</reference>
<dbReference type="InterPro" id="IPR027417">
    <property type="entry name" value="P-loop_NTPase"/>
</dbReference>
<dbReference type="Proteomes" id="UP000008693">
    <property type="component" value="Chromosome"/>
</dbReference>
<dbReference type="eggNOG" id="COG1131">
    <property type="taxonomic scope" value="Bacteria"/>
</dbReference>
<dbReference type="HOGENOM" id="CLU_571950_0_0_11"/>
<gene>
    <name evidence="5" type="ordered locus">BDP_2009</name>
</gene>
<keyword evidence="3" id="KW-0472">Membrane</keyword>
<feature type="transmembrane region" description="Helical" evidence="3">
    <location>
        <begin position="155"/>
        <end position="175"/>
    </location>
</feature>
<evidence type="ECO:0000313" key="6">
    <source>
        <dbReference type="Proteomes" id="UP000008693"/>
    </source>
</evidence>
<sequence length="477" mass="52577">MKAIWFKEFRLYTSFDRALWCALIWPFILALNPLFLEAGESLSTAMIDAPGFALLFSLCVDYTTYDDYRSGVFELIVQAGLPLREYLTAKLWFYEAVSSAFLLVSLVAGLAVDHWQPSDMPVTVMQLVMAFVLNGAWAALGTQLAICLRLLNPDSALYLTPLALALPVFANVALWHLVDPVLALTVSSIVAALCGAGAFAITTRVLRGRFIPTLRSDAGRYGHGMALEGMSVAVEHVTFGYGRRQTVLDDVSFTVPQGQSVAILGYNGVGKTTLFKLITGLLRPRSGRCVINGMLVPSMRDVLLMTEHANLISAMSVRDNIRFRGLLFDPDGTGGMDPSRLGGEPLVRAFELDPFLDTRVSRLSSGMRGRAGLVAGMLFDPHVIMLDEPTNSIDPITRDLLIDYVNRLHACGRTILTVTHDLEYCWKTMDRAVILDDRCIAGDVMLADIPDYETFTHIATLGHDRRTVDFGLERQMA</sequence>
<dbReference type="GO" id="GO:0016887">
    <property type="term" value="F:ATP hydrolysis activity"/>
    <property type="evidence" value="ECO:0007669"/>
    <property type="project" value="InterPro"/>
</dbReference>
<evidence type="ECO:0000256" key="2">
    <source>
        <dbReference type="ARBA" id="ARBA00022840"/>
    </source>
</evidence>
<feature type="transmembrane region" description="Helical" evidence="3">
    <location>
        <begin position="17"/>
        <end position="36"/>
    </location>
</feature>
<keyword evidence="3" id="KW-0812">Transmembrane</keyword>
<dbReference type="SMART" id="SM00382">
    <property type="entry name" value="AAA"/>
    <property type="match status" value="1"/>
</dbReference>
<dbReference type="PROSITE" id="PS50893">
    <property type="entry name" value="ABC_TRANSPORTER_2"/>
    <property type="match status" value="1"/>
</dbReference>
<dbReference type="PANTHER" id="PTHR43158">
    <property type="entry name" value="SKFA PEPTIDE EXPORT ATP-BINDING PROTEIN SKFE"/>
    <property type="match status" value="1"/>
</dbReference>
<dbReference type="EC" id="3.6.3.20" evidence="5"/>
<keyword evidence="2 5" id="KW-0067">ATP-binding</keyword>
<feature type="transmembrane region" description="Helical" evidence="3">
    <location>
        <begin position="91"/>
        <end position="112"/>
    </location>
</feature>
<dbReference type="InterPro" id="IPR003439">
    <property type="entry name" value="ABC_transporter-like_ATP-bd"/>
</dbReference>
<proteinExistence type="predicted"/>
<evidence type="ECO:0000256" key="1">
    <source>
        <dbReference type="ARBA" id="ARBA00022741"/>
    </source>
</evidence>
<feature type="transmembrane region" description="Helical" evidence="3">
    <location>
        <begin position="124"/>
        <end position="148"/>
    </location>
</feature>
<dbReference type="KEGG" id="bde:BDP_2009"/>
<accession>D2Q6P0</accession>
<keyword evidence="5" id="KW-0378">Hydrolase</keyword>
<dbReference type="Pfam" id="PF00005">
    <property type="entry name" value="ABC_tran"/>
    <property type="match status" value="1"/>
</dbReference>
<keyword evidence="6" id="KW-1185">Reference proteome</keyword>
<dbReference type="GO" id="GO:0005524">
    <property type="term" value="F:ATP binding"/>
    <property type="evidence" value="ECO:0007669"/>
    <property type="project" value="UniProtKB-KW"/>
</dbReference>
<evidence type="ECO:0000313" key="5">
    <source>
        <dbReference type="EMBL" id="ADB10581.1"/>
    </source>
</evidence>
<dbReference type="STRING" id="401473.BDP_2009"/>
<keyword evidence="3" id="KW-1133">Transmembrane helix</keyword>
<feature type="domain" description="ABC transporter" evidence="4">
    <location>
        <begin position="232"/>
        <end position="462"/>
    </location>
</feature>
<dbReference type="EMBL" id="CP001750">
    <property type="protein sequence ID" value="ADB10581.1"/>
    <property type="molecule type" value="Genomic_DNA"/>
</dbReference>
<dbReference type="SUPFAM" id="SSF52540">
    <property type="entry name" value="P-loop containing nucleoside triphosphate hydrolases"/>
    <property type="match status" value="1"/>
</dbReference>
<keyword evidence="1" id="KW-0547">Nucleotide-binding</keyword>
<feature type="transmembrane region" description="Helical" evidence="3">
    <location>
        <begin position="181"/>
        <end position="206"/>
    </location>
</feature>
<dbReference type="PANTHER" id="PTHR43158:SF2">
    <property type="entry name" value="SKFA PEPTIDE EXPORT ATP-BINDING PROTEIN SKFE"/>
    <property type="match status" value="1"/>
</dbReference>
<organism evidence="5 6">
    <name type="scientific">Bifidobacterium dentium (strain ATCC 27534 / DSM 20436 / JCM 1195 / Bd1)</name>
    <dbReference type="NCBI Taxonomy" id="401473"/>
    <lineage>
        <taxon>Bacteria</taxon>
        <taxon>Bacillati</taxon>
        <taxon>Actinomycetota</taxon>
        <taxon>Actinomycetes</taxon>
        <taxon>Bifidobacteriales</taxon>
        <taxon>Bifidobacteriaceae</taxon>
        <taxon>Bifidobacterium</taxon>
    </lineage>
</organism>
<dbReference type="GeneID" id="31607143"/>
<dbReference type="Gene3D" id="3.40.50.300">
    <property type="entry name" value="P-loop containing nucleotide triphosphate hydrolases"/>
    <property type="match status" value="1"/>
</dbReference>